<accession>A0A327R750</accession>
<dbReference type="Proteomes" id="UP000249696">
    <property type="component" value="Unassembled WGS sequence"/>
</dbReference>
<proteinExistence type="predicted"/>
<comment type="caution">
    <text evidence="1">The sequence shown here is derived from an EMBL/GenBank/DDBJ whole genome shotgun (WGS) entry which is preliminary data.</text>
</comment>
<name>A0A327R750_9FLAO</name>
<protein>
    <submittedName>
        <fullName evidence="1">Uncharacterized protein</fullName>
    </submittedName>
</protein>
<dbReference type="AlphaFoldDB" id="A0A327R750"/>
<sequence>MLFWKNENQISARTIGFLNQLAIKVSKTLETKKSLVFWIKALLREHYMKMKNLLLLYYVAKVV</sequence>
<reference evidence="1 2" key="1">
    <citation type="submission" date="2018-06" db="EMBL/GenBank/DDBJ databases">
        <title>Genomic Encyclopedia of Archaeal and Bacterial Type Strains, Phase II (KMG-II): from individual species to whole genera.</title>
        <authorList>
            <person name="Goeker M."/>
        </authorList>
    </citation>
    <scope>NUCLEOTIDE SEQUENCE [LARGE SCALE GENOMIC DNA]</scope>
    <source>
        <strain evidence="1 2">DSM 23522</strain>
    </source>
</reference>
<evidence type="ECO:0000313" key="1">
    <source>
        <dbReference type="EMBL" id="RAJ12720.1"/>
    </source>
</evidence>
<organism evidence="1 2">
    <name type="scientific">Arenibacter echinorum</name>
    <dbReference type="NCBI Taxonomy" id="440515"/>
    <lineage>
        <taxon>Bacteria</taxon>
        <taxon>Pseudomonadati</taxon>
        <taxon>Bacteroidota</taxon>
        <taxon>Flavobacteriia</taxon>
        <taxon>Flavobacteriales</taxon>
        <taxon>Flavobacteriaceae</taxon>
        <taxon>Arenibacter</taxon>
    </lineage>
</organism>
<dbReference type="EMBL" id="QLLN01000003">
    <property type="protein sequence ID" value="RAJ12720.1"/>
    <property type="molecule type" value="Genomic_DNA"/>
</dbReference>
<keyword evidence="2" id="KW-1185">Reference proteome</keyword>
<gene>
    <name evidence="1" type="ORF">LV92_01956</name>
</gene>
<evidence type="ECO:0000313" key="2">
    <source>
        <dbReference type="Proteomes" id="UP000249696"/>
    </source>
</evidence>